<reference evidence="2 3" key="1">
    <citation type="journal article" date="2016" name="Mol. Biol. Evol.">
        <title>Comparative Genomics of Early-Diverging Mushroom-Forming Fungi Provides Insights into the Origins of Lignocellulose Decay Capabilities.</title>
        <authorList>
            <person name="Nagy L.G."/>
            <person name="Riley R."/>
            <person name="Tritt A."/>
            <person name="Adam C."/>
            <person name="Daum C."/>
            <person name="Floudas D."/>
            <person name="Sun H."/>
            <person name="Yadav J.S."/>
            <person name="Pangilinan J."/>
            <person name="Larsson K.H."/>
            <person name="Matsuura K."/>
            <person name="Barry K."/>
            <person name="Labutti K."/>
            <person name="Kuo R."/>
            <person name="Ohm R.A."/>
            <person name="Bhattacharya S.S."/>
            <person name="Shirouzu T."/>
            <person name="Yoshinaga Y."/>
            <person name="Martin F.M."/>
            <person name="Grigoriev I.V."/>
            <person name="Hibbett D.S."/>
        </authorList>
    </citation>
    <scope>NUCLEOTIDE SEQUENCE [LARGE SCALE GENOMIC DNA]</scope>
    <source>
        <strain evidence="2 3">93-53</strain>
    </source>
</reference>
<keyword evidence="3" id="KW-1185">Reference proteome</keyword>
<feature type="region of interest" description="Disordered" evidence="1">
    <location>
        <begin position="79"/>
        <end position="164"/>
    </location>
</feature>
<evidence type="ECO:0000256" key="1">
    <source>
        <dbReference type="SAM" id="MobiDB-lite"/>
    </source>
</evidence>
<dbReference type="GeneID" id="63822582"/>
<accession>A0A165FXN4</accession>
<feature type="region of interest" description="Disordered" evidence="1">
    <location>
        <begin position="235"/>
        <end position="309"/>
    </location>
</feature>
<feature type="compositionally biased region" description="Low complexity" evidence="1">
    <location>
        <begin position="79"/>
        <end position="94"/>
    </location>
</feature>
<evidence type="ECO:0000313" key="2">
    <source>
        <dbReference type="EMBL" id="KZT09552.1"/>
    </source>
</evidence>
<dbReference type="Proteomes" id="UP000076871">
    <property type="component" value="Unassembled WGS sequence"/>
</dbReference>
<feature type="compositionally biased region" description="Basic residues" evidence="1">
    <location>
        <begin position="19"/>
        <end position="43"/>
    </location>
</feature>
<name>A0A165FXN4_9APHY</name>
<protein>
    <submittedName>
        <fullName evidence="2">Uncharacterized protein</fullName>
    </submittedName>
</protein>
<dbReference type="InParanoid" id="A0A165FXN4"/>
<dbReference type="EMBL" id="KV427611">
    <property type="protein sequence ID" value="KZT09552.1"/>
    <property type="molecule type" value="Genomic_DNA"/>
</dbReference>
<dbReference type="RefSeq" id="XP_040767292.1">
    <property type="nucleotide sequence ID" value="XM_040905552.1"/>
</dbReference>
<evidence type="ECO:0000313" key="3">
    <source>
        <dbReference type="Proteomes" id="UP000076871"/>
    </source>
</evidence>
<feature type="compositionally biased region" description="Low complexity" evidence="1">
    <location>
        <begin position="141"/>
        <end position="151"/>
    </location>
</feature>
<feature type="region of interest" description="Disordered" evidence="1">
    <location>
        <begin position="180"/>
        <end position="202"/>
    </location>
</feature>
<feature type="compositionally biased region" description="Basic and acidic residues" evidence="1">
    <location>
        <begin position="96"/>
        <end position="118"/>
    </location>
</feature>
<dbReference type="AlphaFoldDB" id="A0A165FXN4"/>
<proteinExistence type="predicted"/>
<dbReference type="STRING" id="1314785.A0A165FXN4"/>
<gene>
    <name evidence="2" type="ORF">LAESUDRAFT_674317</name>
</gene>
<dbReference type="OrthoDB" id="3021720at2759"/>
<feature type="compositionally biased region" description="Acidic residues" evidence="1">
    <location>
        <begin position="180"/>
        <end position="192"/>
    </location>
</feature>
<feature type="non-terminal residue" evidence="2">
    <location>
        <position position="362"/>
    </location>
</feature>
<sequence length="362" mass="41076">MYDLCPSVASSSTAPPPSPHHRHHHHGHHTHHHVHHRGNHRSHSPISHISTLLPHSHQSQYSPSTRAADISRLLDPAYASASSSSGSSTCTSPTQHKNDQTRAYVDRNGDLHDPDYRDFPVLSPQALPSISSRYKRRRSDGTTTRSSSTSRNTDRRYSSTTYSAMTRPEWERDWSHEIEDEDREMEDADENESQSHYSPFASTVNMRRSASIHTAHTFKPYTSYSQFIVGEPQPIASSPTVSMDDEHGTTQIHDSPLQESPFLPEEPEQLVEEARRSSGHSSILRRGSKKSESKVHEASLSEKVAVERSSQRQMIAHDGHMDSRFVSPTCVAALRQQWQATLLRFRFGIYHAKRRLSVRSRR</sequence>
<organism evidence="2 3">
    <name type="scientific">Laetiporus sulphureus 93-53</name>
    <dbReference type="NCBI Taxonomy" id="1314785"/>
    <lineage>
        <taxon>Eukaryota</taxon>
        <taxon>Fungi</taxon>
        <taxon>Dikarya</taxon>
        <taxon>Basidiomycota</taxon>
        <taxon>Agaricomycotina</taxon>
        <taxon>Agaricomycetes</taxon>
        <taxon>Polyporales</taxon>
        <taxon>Laetiporus</taxon>
    </lineage>
</organism>
<feature type="compositionally biased region" description="Low complexity" evidence="1">
    <location>
        <begin position="1"/>
        <end position="13"/>
    </location>
</feature>
<feature type="compositionally biased region" description="Basic and acidic residues" evidence="1">
    <location>
        <begin position="289"/>
        <end position="309"/>
    </location>
</feature>
<feature type="region of interest" description="Disordered" evidence="1">
    <location>
        <begin position="1"/>
        <end position="47"/>
    </location>
</feature>